<keyword evidence="3" id="KW-1185">Reference proteome</keyword>
<evidence type="ECO:0000313" key="2">
    <source>
        <dbReference type="EMBL" id="PSN73161.1"/>
    </source>
</evidence>
<evidence type="ECO:0000313" key="3">
    <source>
        <dbReference type="Proteomes" id="UP000240883"/>
    </source>
</evidence>
<evidence type="ECO:0000256" key="1">
    <source>
        <dbReference type="SAM" id="MobiDB-lite"/>
    </source>
</evidence>
<reference evidence="2 3" key="1">
    <citation type="journal article" date="2018" name="Front. Microbiol.">
        <title>Genome-Wide Analysis of Corynespora cassiicola Leaf Fall Disease Putative Effectors.</title>
        <authorList>
            <person name="Lopez D."/>
            <person name="Ribeiro S."/>
            <person name="Label P."/>
            <person name="Fumanal B."/>
            <person name="Venisse J.S."/>
            <person name="Kohler A."/>
            <person name="de Oliveira R.R."/>
            <person name="Labutti K."/>
            <person name="Lipzen A."/>
            <person name="Lail K."/>
            <person name="Bauer D."/>
            <person name="Ohm R.A."/>
            <person name="Barry K.W."/>
            <person name="Spatafora J."/>
            <person name="Grigoriev I.V."/>
            <person name="Martin F.M."/>
            <person name="Pujade-Renaud V."/>
        </authorList>
    </citation>
    <scope>NUCLEOTIDE SEQUENCE [LARGE SCALE GENOMIC DNA]</scope>
    <source>
        <strain evidence="2 3">Philippines</strain>
    </source>
</reference>
<accession>A0A2T2P652</accession>
<gene>
    <name evidence="2" type="ORF">BS50DRAFT_180787</name>
</gene>
<name>A0A2T2P652_CORCC</name>
<organism evidence="2 3">
    <name type="scientific">Corynespora cassiicola Philippines</name>
    <dbReference type="NCBI Taxonomy" id="1448308"/>
    <lineage>
        <taxon>Eukaryota</taxon>
        <taxon>Fungi</taxon>
        <taxon>Dikarya</taxon>
        <taxon>Ascomycota</taxon>
        <taxon>Pezizomycotina</taxon>
        <taxon>Dothideomycetes</taxon>
        <taxon>Pleosporomycetidae</taxon>
        <taxon>Pleosporales</taxon>
        <taxon>Corynesporascaceae</taxon>
        <taxon>Corynespora</taxon>
    </lineage>
</organism>
<proteinExistence type="predicted"/>
<feature type="region of interest" description="Disordered" evidence="1">
    <location>
        <begin position="143"/>
        <end position="168"/>
    </location>
</feature>
<dbReference type="EMBL" id="KZ678129">
    <property type="protein sequence ID" value="PSN73161.1"/>
    <property type="molecule type" value="Genomic_DNA"/>
</dbReference>
<sequence length="168" mass="18769">MTRPPAPMASLPSGPRLPQGLLWRCNQRHTPENSHLSSHDDPSIQFTPSGRRCEKLRRIGGEHSLSPETSSPSRRAPCVWLHFEFPCRRTRCFCQIITWNHGPSGGCRPLSRRSMSPLSSSRILLVLANETCDVCQASRTPNWTDSTETMGESRPGRTIASPDLPLQL</sequence>
<dbReference type="Proteomes" id="UP000240883">
    <property type="component" value="Unassembled WGS sequence"/>
</dbReference>
<protein>
    <submittedName>
        <fullName evidence="2">Uncharacterized protein</fullName>
    </submittedName>
</protein>
<dbReference type="AlphaFoldDB" id="A0A2T2P652"/>